<comment type="caution">
    <text evidence="1">The sequence shown here is derived from an EMBL/GenBank/DDBJ whole genome shotgun (WGS) entry which is preliminary data.</text>
</comment>
<proteinExistence type="predicted"/>
<organism evidence="1 2">
    <name type="scientific">Taxus chinensis</name>
    <name type="common">Chinese yew</name>
    <name type="synonym">Taxus wallichiana var. chinensis</name>
    <dbReference type="NCBI Taxonomy" id="29808"/>
    <lineage>
        <taxon>Eukaryota</taxon>
        <taxon>Viridiplantae</taxon>
        <taxon>Streptophyta</taxon>
        <taxon>Embryophyta</taxon>
        <taxon>Tracheophyta</taxon>
        <taxon>Spermatophyta</taxon>
        <taxon>Pinopsida</taxon>
        <taxon>Pinidae</taxon>
        <taxon>Conifers II</taxon>
        <taxon>Cupressales</taxon>
        <taxon>Taxaceae</taxon>
        <taxon>Taxus</taxon>
    </lineage>
</organism>
<dbReference type="Proteomes" id="UP000824469">
    <property type="component" value="Unassembled WGS sequence"/>
</dbReference>
<feature type="non-terminal residue" evidence="1">
    <location>
        <position position="1"/>
    </location>
</feature>
<dbReference type="CDD" id="cd09272">
    <property type="entry name" value="RNase_HI_RT_Ty1"/>
    <property type="match status" value="1"/>
</dbReference>
<name>A0AA38C9E4_TAXCH</name>
<reference evidence="1 2" key="1">
    <citation type="journal article" date="2021" name="Nat. Plants">
        <title>The Taxus genome provides insights into paclitaxel biosynthesis.</title>
        <authorList>
            <person name="Xiong X."/>
            <person name="Gou J."/>
            <person name="Liao Q."/>
            <person name="Li Y."/>
            <person name="Zhou Q."/>
            <person name="Bi G."/>
            <person name="Li C."/>
            <person name="Du R."/>
            <person name="Wang X."/>
            <person name="Sun T."/>
            <person name="Guo L."/>
            <person name="Liang H."/>
            <person name="Lu P."/>
            <person name="Wu Y."/>
            <person name="Zhang Z."/>
            <person name="Ro D.K."/>
            <person name="Shang Y."/>
            <person name="Huang S."/>
            <person name="Yan J."/>
        </authorList>
    </citation>
    <scope>NUCLEOTIDE SEQUENCE [LARGE SCALE GENOMIC DNA]</scope>
    <source>
        <strain evidence="1">Ta-2019</strain>
    </source>
</reference>
<dbReference type="AlphaFoldDB" id="A0AA38C9E4"/>
<evidence type="ECO:0000313" key="2">
    <source>
        <dbReference type="Proteomes" id="UP000824469"/>
    </source>
</evidence>
<protein>
    <submittedName>
        <fullName evidence="1">Uncharacterized protein</fullName>
    </submittedName>
</protein>
<feature type="non-terminal residue" evidence="1">
    <location>
        <position position="59"/>
    </location>
</feature>
<accession>A0AA38C9E4</accession>
<keyword evidence="2" id="KW-1185">Reference proteome</keyword>
<gene>
    <name evidence="1" type="ORF">KI387_039928</name>
</gene>
<dbReference type="EMBL" id="JAHRHJ020000011">
    <property type="protein sequence ID" value="KAH9296340.1"/>
    <property type="molecule type" value="Genomic_DNA"/>
</dbReference>
<evidence type="ECO:0000313" key="1">
    <source>
        <dbReference type="EMBL" id="KAH9296340.1"/>
    </source>
</evidence>
<sequence>MTGYLDGRRSTTRYIFTVGGMAVSWISRLQKVVALSITEVEYVIATEATKGDDMDEQVH</sequence>